<sequence length="173" mass="20367">MEKRNWTQWLTETDPMRVYLMVNVQAKPNPVEILYANDWIEDAFRIYDNTPLAHIAEQGPWLILLKPSSYQALGRLTDTGVFSDLSWGWAYRSGQSLQDNLDHWCRRQIVTLKEHQVILRLADSRIASVLIPEMNKDDWRILMTPVKRLLISTPELNEFHSPVTDSDKIHRRR</sequence>
<proteinExistence type="predicted"/>
<dbReference type="Proteomes" id="UP001076655">
    <property type="component" value="Unassembled WGS sequence"/>
</dbReference>
<evidence type="ECO:0000313" key="2">
    <source>
        <dbReference type="EMBL" id="MCY0791364.1"/>
    </source>
</evidence>
<dbReference type="EMBL" id="JAPNMI010000010">
    <property type="protein sequence ID" value="MCY0791364.1"/>
    <property type="molecule type" value="Genomic_DNA"/>
</dbReference>
<dbReference type="AlphaFoldDB" id="A0A9Q4CS11"/>
<dbReference type="InterPro" id="IPR025391">
    <property type="entry name" value="DUF4123"/>
</dbReference>
<protein>
    <submittedName>
        <fullName evidence="2">DUF4123 domain-containing protein</fullName>
    </submittedName>
</protein>
<evidence type="ECO:0000259" key="1">
    <source>
        <dbReference type="Pfam" id="PF13503"/>
    </source>
</evidence>
<organism evidence="2 3">
    <name type="scientific">Morganella morganii</name>
    <name type="common">Proteus morganii</name>
    <dbReference type="NCBI Taxonomy" id="582"/>
    <lineage>
        <taxon>Bacteria</taxon>
        <taxon>Pseudomonadati</taxon>
        <taxon>Pseudomonadota</taxon>
        <taxon>Gammaproteobacteria</taxon>
        <taxon>Enterobacterales</taxon>
        <taxon>Morganellaceae</taxon>
        <taxon>Morganella</taxon>
    </lineage>
</organism>
<evidence type="ECO:0000313" key="3">
    <source>
        <dbReference type="Proteomes" id="UP001076655"/>
    </source>
</evidence>
<name>A0A9Q4CS11_MORMO</name>
<gene>
    <name evidence="2" type="ORF">N0392_16925</name>
</gene>
<reference evidence="2" key="1">
    <citation type="submission" date="2022-08" db="EMBL/GenBank/DDBJ databases">
        <authorList>
            <person name="Dale J.L."/>
        </authorList>
    </citation>
    <scope>NUCLEOTIDE SEQUENCE</scope>
    <source>
        <strain evidence="2">2022EL-00758</strain>
    </source>
</reference>
<feature type="domain" description="DUF4123" evidence="1">
    <location>
        <begin position="18"/>
        <end position="139"/>
    </location>
</feature>
<dbReference type="RefSeq" id="WP_267785832.1">
    <property type="nucleotide sequence ID" value="NZ_JAPNMI010000010.1"/>
</dbReference>
<dbReference type="Pfam" id="PF13503">
    <property type="entry name" value="DUF4123"/>
    <property type="match status" value="1"/>
</dbReference>
<accession>A0A9Q4CS11</accession>
<comment type="caution">
    <text evidence="2">The sequence shown here is derived from an EMBL/GenBank/DDBJ whole genome shotgun (WGS) entry which is preliminary data.</text>
</comment>